<dbReference type="SUPFAM" id="SSF81606">
    <property type="entry name" value="PP2C-like"/>
    <property type="match status" value="1"/>
</dbReference>
<gene>
    <name evidence="4" type="ORF">FHS30_001603</name>
</gene>
<keyword evidence="1" id="KW-0378">Hydrolase</keyword>
<dbReference type="InterPro" id="IPR011006">
    <property type="entry name" value="CheY-like_superfamily"/>
</dbReference>
<dbReference type="InterPro" id="IPR001789">
    <property type="entry name" value="Sig_transdc_resp-reg_receiver"/>
</dbReference>
<dbReference type="AlphaFoldDB" id="A0A839UPJ9"/>
<dbReference type="InterPro" id="IPR036457">
    <property type="entry name" value="PPM-type-like_dom_sf"/>
</dbReference>
<dbReference type="Proteomes" id="UP000559987">
    <property type="component" value="Unassembled WGS sequence"/>
</dbReference>
<dbReference type="Pfam" id="PF00072">
    <property type="entry name" value="Response_reg"/>
    <property type="match status" value="1"/>
</dbReference>
<evidence type="ECO:0000313" key="4">
    <source>
        <dbReference type="EMBL" id="MBB3168419.1"/>
    </source>
</evidence>
<name>A0A839UPJ9_9GAMM</name>
<dbReference type="Gene3D" id="3.40.50.2300">
    <property type="match status" value="1"/>
</dbReference>
<dbReference type="EMBL" id="JACHXZ010000002">
    <property type="protein sequence ID" value="MBB3168419.1"/>
    <property type="molecule type" value="Genomic_DNA"/>
</dbReference>
<dbReference type="PANTHER" id="PTHR43156">
    <property type="entry name" value="STAGE II SPORULATION PROTEIN E-RELATED"/>
    <property type="match status" value="1"/>
</dbReference>
<sequence>MTAAKPLTVLIADDTKTDRMILESIVKKEGHLVVSAENGVEAIEVYNAVRPDIVLLDVLMPELDGVGAARAIKEAAGDEMVPIIFLTSLNDTDSLVRCLEAGGDDFLSKPYNRFILQAKIKAFSRMRDMHTTMRKQRNQIQLNNDHMLQEQAVAKQVFDNIAHSGCLHASNVRYFMSPLAVFNGDVLVGALRPSGSMLILLGDFTGHGLPAAIGAMPLASTFYGMAHKGFSLSDILQEINQKLKSTLPIGLFCCATMVEMNFKRNYVRVWNGGLPDCFVYRAKAGTIETVKSSHLPLGVVGGKDFKDDSCYLELEPGDRLFLWSDGIHEARNASGEMFGEERLVSVFDKVSDGEVIFDSILNAVQKFAGEGERDDDLSLVELSMVTPNNIAQLQDHYGSTSARGLTEWSLSFEVKAGSFRYFDPLPLLLNIVQSVPSLRKHGGNLYTILAELYSNALEHGVLKLDSALKKSADGFLKYYELRTERLETTTGSVTFGIAHKLTSEGGVLTIQVKDTGDGFNYKKYQRKDGNLTYSGRGMNLLNDLCRRVEYKGNGNEVEIEFVWQDDH</sequence>
<feature type="modified residue" description="4-aspartylphosphate" evidence="2">
    <location>
        <position position="57"/>
    </location>
</feature>
<dbReference type="SMART" id="SM00331">
    <property type="entry name" value="PP2C_SIG"/>
    <property type="match status" value="1"/>
</dbReference>
<organism evidence="4 5">
    <name type="scientific">Simiduia aestuariiviva</name>
    <dbReference type="NCBI Taxonomy" id="1510459"/>
    <lineage>
        <taxon>Bacteria</taxon>
        <taxon>Pseudomonadati</taxon>
        <taxon>Pseudomonadota</taxon>
        <taxon>Gammaproteobacteria</taxon>
        <taxon>Cellvibrionales</taxon>
        <taxon>Cellvibrionaceae</taxon>
        <taxon>Simiduia</taxon>
    </lineage>
</organism>
<dbReference type="GO" id="GO:0016791">
    <property type="term" value="F:phosphatase activity"/>
    <property type="evidence" value="ECO:0007669"/>
    <property type="project" value="TreeGrafter"/>
</dbReference>
<dbReference type="InterPro" id="IPR052016">
    <property type="entry name" value="Bact_Sigma-Reg"/>
</dbReference>
<accession>A0A839UPJ9</accession>
<protein>
    <submittedName>
        <fullName evidence="4">CheY-like chemotaxis protein</fullName>
    </submittedName>
</protein>
<dbReference type="Gene3D" id="3.30.565.10">
    <property type="entry name" value="Histidine kinase-like ATPase, C-terminal domain"/>
    <property type="match status" value="1"/>
</dbReference>
<dbReference type="CDD" id="cd16936">
    <property type="entry name" value="HATPase_RsbW-like"/>
    <property type="match status" value="1"/>
</dbReference>
<dbReference type="InterPro" id="IPR003594">
    <property type="entry name" value="HATPase_dom"/>
</dbReference>
<dbReference type="PANTHER" id="PTHR43156:SF2">
    <property type="entry name" value="STAGE II SPORULATION PROTEIN E"/>
    <property type="match status" value="1"/>
</dbReference>
<dbReference type="Pfam" id="PF07228">
    <property type="entry name" value="SpoIIE"/>
    <property type="match status" value="1"/>
</dbReference>
<dbReference type="Gene3D" id="3.60.40.10">
    <property type="entry name" value="PPM-type phosphatase domain"/>
    <property type="match status" value="1"/>
</dbReference>
<dbReference type="RefSeq" id="WP_183909901.1">
    <property type="nucleotide sequence ID" value="NZ_JACHXZ010000002.1"/>
</dbReference>
<keyword evidence="2" id="KW-0597">Phosphoprotein</keyword>
<evidence type="ECO:0000256" key="1">
    <source>
        <dbReference type="ARBA" id="ARBA00022801"/>
    </source>
</evidence>
<dbReference type="InterPro" id="IPR036890">
    <property type="entry name" value="HATPase_C_sf"/>
</dbReference>
<dbReference type="Pfam" id="PF13581">
    <property type="entry name" value="HATPase_c_2"/>
    <property type="match status" value="1"/>
</dbReference>
<dbReference type="SUPFAM" id="SSF52172">
    <property type="entry name" value="CheY-like"/>
    <property type="match status" value="1"/>
</dbReference>
<dbReference type="GO" id="GO:0000160">
    <property type="term" value="P:phosphorelay signal transduction system"/>
    <property type="evidence" value="ECO:0007669"/>
    <property type="project" value="InterPro"/>
</dbReference>
<feature type="domain" description="Response regulatory" evidence="3">
    <location>
        <begin position="8"/>
        <end position="124"/>
    </location>
</feature>
<reference evidence="4 5" key="1">
    <citation type="submission" date="2020-08" db="EMBL/GenBank/DDBJ databases">
        <title>Genomic Encyclopedia of Type Strains, Phase III (KMG-III): the genomes of soil and plant-associated and newly described type strains.</title>
        <authorList>
            <person name="Whitman W."/>
        </authorList>
    </citation>
    <scope>NUCLEOTIDE SEQUENCE [LARGE SCALE GENOMIC DNA]</scope>
    <source>
        <strain evidence="4 5">CECT 8571</strain>
    </source>
</reference>
<comment type="caution">
    <text evidence="4">The sequence shown here is derived from an EMBL/GenBank/DDBJ whole genome shotgun (WGS) entry which is preliminary data.</text>
</comment>
<evidence type="ECO:0000259" key="3">
    <source>
        <dbReference type="PROSITE" id="PS50110"/>
    </source>
</evidence>
<evidence type="ECO:0000313" key="5">
    <source>
        <dbReference type="Proteomes" id="UP000559987"/>
    </source>
</evidence>
<dbReference type="SMART" id="SM00448">
    <property type="entry name" value="REC"/>
    <property type="match status" value="1"/>
</dbReference>
<keyword evidence="5" id="KW-1185">Reference proteome</keyword>
<proteinExistence type="predicted"/>
<evidence type="ECO:0000256" key="2">
    <source>
        <dbReference type="PROSITE-ProRule" id="PRU00169"/>
    </source>
</evidence>
<dbReference type="InterPro" id="IPR001932">
    <property type="entry name" value="PPM-type_phosphatase-like_dom"/>
</dbReference>
<dbReference type="PROSITE" id="PS50110">
    <property type="entry name" value="RESPONSE_REGULATORY"/>
    <property type="match status" value="1"/>
</dbReference>